<evidence type="ECO:0000313" key="1">
    <source>
        <dbReference type="EMBL" id="KKK88211.1"/>
    </source>
</evidence>
<organism evidence="1">
    <name type="scientific">marine sediment metagenome</name>
    <dbReference type="NCBI Taxonomy" id="412755"/>
    <lineage>
        <taxon>unclassified sequences</taxon>
        <taxon>metagenomes</taxon>
        <taxon>ecological metagenomes</taxon>
    </lineage>
</organism>
<gene>
    <name evidence="1" type="ORF">LCGC14_2745440</name>
</gene>
<reference evidence="1" key="1">
    <citation type="journal article" date="2015" name="Nature">
        <title>Complex archaea that bridge the gap between prokaryotes and eukaryotes.</title>
        <authorList>
            <person name="Spang A."/>
            <person name="Saw J.H."/>
            <person name="Jorgensen S.L."/>
            <person name="Zaremba-Niedzwiedzka K."/>
            <person name="Martijn J."/>
            <person name="Lind A.E."/>
            <person name="van Eijk R."/>
            <person name="Schleper C."/>
            <person name="Guy L."/>
            <person name="Ettema T.J."/>
        </authorList>
    </citation>
    <scope>NUCLEOTIDE SEQUENCE</scope>
</reference>
<comment type="caution">
    <text evidence="1">The sequence shown here is derived from an EMBL/GenBank/DDBJ whole genome shotgun (WGS) entry which is preliminary data.</text>
</comment>
<name>A0A0F9BUX8_9ZZZZ</name>
<sequence>GPRGRVIQLYRYDAAPSPKLAEIDPKTLRGRRVTIHYNISRSRRGHDPKPNETCFVVWDKAGGRRVGYLRSIALEDVDPIVRQGALLPGRYREQREFSCAVRGTVVAPSQVRGSREAGGFNPHRRPCFYLRADKRCVDAASFALFDGRSIWFVGAETSYPDGSKREILQQGPARARHVSRIMRNFMRLRS</sequence>
<dbReference type="EMBL" id="LAZR01050058">
    <property type="protein sequence ID" value="KKK88211.1"/>
    <property type="molecule type" value="Genomic_DNA"/>
</dbReference>
<protein>
    <submittedName>
        <fullName evidence="1">Uncharacterized protein</fullName>
    </submittedName>
</protein>
<dbReference type="AlphaFoldDB" id="A0A0F9BUX8"/>
<proteinExistence type="predicted"/>
<feature type="non-terminal residue" evidence="1">
    <location>
        <position position="1"/>
    </location>
</feature>
<accession>A0A0F9BUX8</accession>